<reference evidence="1 2" key="1">
    <citation type="submission" date="2019-03" db="EMBL/GenBank/DDBJ databases">
        <title>Single cell metagenomics reveals metabolic interactions within the superorganism composed of flagellate Streblomastix strix and complex community of Bacteroidetes bacteria on its surface.</title>
        <authorList>
            <person name="Treitli S.C."/>
            <person name="Kolisko M."/>
            <person name="Husnik F."/>
            <person name="Keeling P."/>
            <person name="Hampl V."/>
        </authorList>
    </citation>
    <scope>NUCLEOTIDE SEQUENCE [LARGE SCALE GENOMIC DNA]</scope>
    <source>
        <strain evidence="1">ST1C</strain>
    </source>
</reference>
<dbReference type="AlphaFoldDB" id="A0A5J4UMR0"/>
<dbReference type="OrthoDB" id="26387at2759"/>
<protein>
    <submittedName>
        <fullName evidence="1">Uncharacterized protein</fullName>
    </submittedName>
</protein>
<accession>A0A5J4UMR0</accession>
<dbReference type="EMBL" id="SNRW01014821">
    <property type="protein sequence ID" value="KAA6371045.1"/>
    <property type="molecule type" value="Genomic_DNA"/>
</dbReference>
<dbReference type="Proteomes" id="UP000324800">
    <property type="component" value="Unassembled WGS sequence"/>
</dbReference>
<proteinExistence type="predicted"/>
<sequence length="129" mass="14598">MQLYCFEIDLHKNHDYVLIETGGGTYDCGKACSWNVNDGKTVIHKLINAIIRRRAVICNILVALEVLVRDGGEGIRRLFTNAFLSDIIYDELPNAPTQLIRLITCDDRILNKTTTESVQFLICDDDLPN</sequence>
<name>A0A5J4UMR0_9EUKA</name>
<evidence type="ECO:0000313" key="2">
    <source>
        <dbReference type="Proteomes" id="UP000324800"/>
    </source>
</evidence>
<comment type="caution">
    <text evidence="1">The sequence shown here is derived from an EMBL/GenBank/DDBJ whole genome shotgun (WGS) entry which is preliminary data.</text>
</comment>
<gene>
    <name evidence="1" type="ORF">EZS28_033428</name>
</gene>
<evidence type="ECO:0000313" key="1">
    <source>
        <dbReference type="EMBL" id="KAA6371045.1"/>
    </source>
</evidence>
<organism evidence="1 2">
    <name type="scientific">Streblomastix strix</name>
    <dbReference type="NCBI Taxonomy" id="222440"/>
    <lineage>
        <taxon>Eukaryota</taxon>
        <taxon>Metamonada</taxon>
        <taxon>Preaxostyla</taxon>
        <taxon>Oxymonadida</taxon>
        <taxon>Streblomastigidae</taxon>
        <taxon>Streblomastix</taxon>
    </lineage>
</organism>